<reference evidence="2 3" key="1">
    <citation type="journal article" date="2023" name="IScience">
        <title>Expanded male sex-determining region conserved during the evolution of homothallism in the green alga Volvox.</title>
        <authorList>
            <person name="Yamamoto K."/>
            <person name="Matsuzaki R."/>
            <person name="Mahakham W."/>
            <person name="Heman W."/>
            <person name="Sekimoto H."/>
            <person name="Kawachi M."/>
            <person name="Minakuchi Y."/>
            <person name="Toyoda A."/>
            <person name="Nozaki H."/>
        </authorList>
    </citation>
    <scope>NUCLEOTIDE SEQUENCE [LARGE SCALE GENOMIC DNA]</scope>
    <source>
        <strain evidence="2 3">NIES-4468</strain>
    </source>
</reference>
<gene>
    <name evidence="2" type="ORF">VaNZ11_011115</name>
</gene>
<comment type="caution">
    <text evidence="2">The sequence shown here is derived from an EMBL/GenBank/DDBJ whole genome shotgun (WGS) entry which is preliminary data.</text>
</comment>
<accession>A0ABQ5SC34</accession>
<dbReference type="Proteomes" id="UP001165090">
    <property type="component" value="Unassembled WGS sequence"/>
</dbReference>
<sequence length="316" mass="34471">LSAMAPVDKLMSSRRLAPTLNCVKAVLHACSKHERLDSDAWVLAHSTWALSVRILEQGLPAFRDRLECRSGLVPLVVLLPICWFYLRHVFPEGRAPTPRLMRAWLPAALSWLPALSGVSGGPMGTCAALLCSLENIIPTVRDIGPIEQDVLAAVREVLSQRHEAFDGELRLRLAKLFPEATLGVGSFSTHPAHVRQPKAWRSDQNTCRHVVDLTLSDDDEAEEAEEQEEPAEEEPEEEGDDERVEVDVSEMFQGLEWETEEGMPAAGGAVEEEVVQEGDARNGGFCVDKAPQDEDCAGSAGRPNPRASTLSPGSPG</sequence>
<protein>
    <submittedName>
        <fullName evidence="2">Uncharacterized protein</fullName>
    </submittedName>
</protein>
<feature type="compositionally biased region" description="Acidic residues" evidence="1">
    <location>
        <begin position="219"/>
        <end position="248"/>
    </location>
</feature>
<evidence type="ECO:0000313" key="2">
    <source>
        <dbReference type="EMBL" id="GLI67194.1"/>
    </source>
</evidence>
<keyword evidence="3" id="KW-1185">Reference proteome</keyword>
<dbReference type="EMBL" id="BSDZ01000078">
    <property type="protein sequence ID" value="GLI67194.1"/>
    <property type="molecule type" value="Genomic_DNA"/>
</dbReference>
<feature type="non-terminal residue" evidence="2">
    <location>
        <position position="1"/>
    </location>
</feature>
<evidence type="ECO:0000256" key="1">
    <source>
        <dbReference type="SAM" id="MobiDB-lite"/>
    </source>
</evidence>
<feature type="non-terminal residue" evidence="2">
    <location>
        <position position="316"/>
    </location>
</feature>
<evidence type="ECO:0000313" key="3">
    <source>
        <dbReference type="Proteomes" id="UP001165090"/>
    </source>
</evidence>
<name>A0ABQ5SC34_9CHLO</name>
<organism evidence="2 3">
    <name type="scientific">Volvox africanus</name>
    <dbReference type="NCBI Taxonomy" id="51714"/>
    <lineage>
        <taxon>Eukaryota</taxon>
        <taxon>Viridiplantae</taxon>
        <taxon>Chlorophyta</taxon>
        <taxon>core chlorophytes</taxon>
        <taxon>Chlorophyceae</taxon>
        <taxon>CS clade</taxon>
        <taxon>Chlamydomonadales</taxon>
        <taxon>Volvocaceae</taxon>
        <taxon>Volvox</taxon>
    </lineage>
</organism>
<proteinExistence type="predicted"/>
<feature type="region of interest" description="Disordered" evidence="1">
    <location>
        <begin position="219"/>
        <end position="316"/>
    </location>
</feature>
<feature type="compositionally biased region" description="Polar residues" evidence="1">
    <location>
        <begin position="306"/>
        <end position="316"/>
    </location>
</feature>